<evidence type="ECO:0000313" key="4">
    <source>
        <dbReference type="Proteomes" id="UP000008810"/>
    </source>
</evidence>
<reference evidence="2" key="2">
    <citation type="submission" date="2017-06" db="EMBL/GenBank/DDBJ databases">
        <title>WGS assembly of Brachypodium distachyon.</title>
        <authorList>
            <consortium name="The International Brachypodium Initiative"/>
            <person name="Lucas S."/>
            <person name="Harmon-Smith M."/>
            <person name="Lail K."/>
            <person name="Tice H."/>
            <person name="Grimwood J."/>
            <person name="Bruce D."/>
            <person name="Barry K."/>
            <person name="Shu S."/>
            <person name="Lindquist E."/>
            <person name="Wang M."/>
            <person name="Pitluck S."/>
            <person name="Vogel J.P."/>
            <person name="Garvin D.F."/>
            <person name="Mockler T.C."/>
            <person name="Schmutz J."/>
            <person name="Rokhsar D."/>
            <person name="Bevan M.W."/>
        </authorList>
    </citation>
    <scope>NUCLEOTIDE SEQUENCE</scope>
    <source>
        <strain evidence="2">Bd21</strain>
    </source>
</reference>
<protein>
    <submittedName>
        <fullName evidence="2 3">Uncharacterized protein</fullName>
    </submittedName>
</protein>
<name>A0A2K2DBT8_BRADI</name>
<keyword evidence="4" id="KW-1185">Reference proteome</keyword>
<proteinExistence type="predicted"/>
<gene>
    <name evidence="2" type="ORF">BRADI_2g34829v3</name>
</gene>
<dbReference type="EMBL" id="CM000881">
    <property type="protein sequence ID" value="PNT71739.1"/>
    <property type="molecule type" value="Genomic_DNA"/>
</dbReference>
<organism evidence="2">
    <name type="scientific">Brachypodium distachyon</name>
    <name type="common">Purple false brome</name>
    <name type="synonym">Trachynia distachya</name>
    <dbReference type="NCBI Taxonomy" id="15368"/>
    <lineage>
        <taxon>Eukaryota</taxon>
        <taxon>Viridiplantae</taxon>
        <taxon>Streptophyta</taxon>
        <taxon>Embryophyta</taxon>
        <taxon>Tracheophyta</taxon>
        <taxon>Spermatophyta</taxon>
        <taxon>Magnoliopsida</taxon>
        <taxon>Liliopsida</taxon>
        <taxon>Poales</taxon>
        <taxon>Poaceae</taxon>
        <taxon>BOP clade</taxon>
        <taxon>Pooideae</taxon>
        <taxon>Stipodae</taxon>
        <taxon>Brachypodieae</taxon>
        <taxon>Brachypodium</taxon>
    </lineage>
</organism>
<evidence type="ECO:0000256" key="1">
    <source>
        <dbReference type="SAM" id="MobiDB-lite"/>
    </source>
</evidence>
<sequence length="138" mass="15256">MQGLAENRLGFQPGLASEQREDGAGGGRPDLAGMRPARRRGGRRPAAEALLGFEGRKGEPERGKGRRTNGLKPKHWWQRISAQLSMDRGMHGLYFRWEWFGRPRCRRRLLGEKKGAAAEVDGGGPAEREAAEVPMPGL</sequence>
<dbReference type="Proteomes" id="UP000008810">
    <property type="component" value="Chromosome 2"/>
</dbReference>
<dbReference type="AlphaFoldDB" id="A0A2K2DBT8"/>
<feature type="compositionally biased region" description="Basic residues" evidence="1">
    <location>
        <begin position="64"/>
        <end position="74"/>
    </location>
</feature>
<reference evidence="2 3" key="1">
    <citation type="journal article" date="2010" name="Nature">
        <title>Genome sequencing and analysis of the model grass Brachypodium distachyon.</title>
        <authorList>
            <consortium name="International Brachypodium Initiative"/>
        </authorList>
    </citation>
    <scope>NUCLEOTIDE SEQUENCE [LARGE SCALE GENOMIC DNA]</scope>
    <source>
        <strain evidence="2 3">Bd21</strain>
    </source>
</reference>
<dbReference type="EnsemblPlants" id="PNT71739">
    <property type="protein sequence ID" value="PNT71739"/>
    <property type="gene ID" value="BRADI_2g34829v3"/>
</dbReference>
<dbReference type="Gramene" id="PNT71739">
    <property type="protein sequence ID" value="PNT71739"/>
    <property type="gene ID" value="BRADI_2g34829v3"/>
</dbReference>
<feature type="compositionally biased region" description="Basic and acidic residues" evidence="1">
    <location>
        <begin position="54"/>
        <end position="63"/>
    </location>
</feature>
<dbReference type="InParanoid" id="A0A2K2DBT8"/>
<evidence type="ECO:0000313" key="3">
    <source>
        <dbReference type="EnsemblPlants" id="PNT71739"/>
    </source>
</evidence>
<reference evidence="3" key="3">
    <citation type="submission" date="2018-08" db="UniProtKB">
        <authorList>
            <consortium name="EnsemblPlants"/>
        </authorList>
    </citation>
    <scope>IDENTIFICATION</scope>
    <source>
        <strain evidence="3">cv. Bd21</strain>
    </source>
</reference>
<accession>A0A2K2DBT8</accession>
<evidence type="ECO:0000313" key="2">
    <source>
        <dbReference type="EMBL" id="PNT71739.1"/>
    </source>
</evidence>
<feature type="region of interest" description="Disordered" evidence="1">
    <location>
        <begin position="1"/>
        <end position="74"/>
    </location>
</feature>
<feature type="region of interest" description="Disordered" evidence="1">
    <location>
        <begin position="114"/>
        <end position="138"/>
    </location>
</feature>